<evidence type="ECO:0000256" key="5">
    <source>
        <dbReference type="SAM" id="MobiDB-lite"/>
    </source>
</evidence>
<dbReference type="InterPro" id="IPR009056">
    <property type="entry name" value="Cyt_c-like_dom"/>
</dbReference>
<accession>A0ABP8HA97</accession>
<dbReference type="Gene3D" id="1.10.760.10">
    <property type="entry name" value="Cytochrome c-like domain"/>
    <property type="match status" value="2"/>
</dbReference>
<protein>
    <submittedName>
        <fullName evidence="8">C-type cytochrome</fullName>
    </submittedName>
</protein>
<dbReference type="Pfam" id="PF00034">
    <property type="entry name" value="Cytochrom_C"/>
    <property type="match status" value="2"/>
</dbReference>
<evidence type="ECO:0000256" key="2">
    <source>
        <dbReference type="ARBA" id="ARBA00022723"/>
    </source>
</evidence>
<gene>
    <name evidence="8" type="ORF">GCM10023144_31100</name>
</gene>
<dbReference type="SUPFAM" id="SSF46626">
    <property type="entry name" value="Cytochrome c"/>
    <property type="match status" value="2"/>
</dbReference>
<dbReference type="PANTHER" id="PTHR33751:SF11">
    <property type="entry name" value="BLL4483 PROTEIN"/>
    <property type="match status" value="1"/>
</dbReference>
<dbReference type="InterPro" id="IPR036909">
    <property type="entry name" value="Cyt_c-like_dom_sf"/>
</dbReference>
<dbReference type="InterPro" id="IPR050597">
    <property type="entry name" value="Cytochrome_c_Oxidase_Subunit"/>
</dbReference>
<feature type="region of interest" description="Disordered" evidence="5">
    <location>
        <begin position="221"/>
        <end position="246"/>
    </location>
</feature>
<keyword evidence="1 4" id="KW-0349">Heme</keyword>
<dbReference type="PIRSF" id="PIRSF000005">
    <property type="entry name" value="Cytochrome_c4"/>
    <property type="match status" value="1"/>
</dbReference>
<keyword evidence="6" id="KW-0732">Signal</keyword>
<evidence type="ECO:0000256" key="1">
    <source>
        <dbReference type="ARBA" id="ARBA00022617"/>
    </source>
</evidence>
<proteinExistence type="predicted"/>
<comment type="caution">
    <text evidence="8">The sequence shown here is derived from an EMBL/GenBank/DDBJ whole genome shotgun (WGS) entry which is preliminary data.</text>
</comment>
<dbReference type="Proteomes" id="UP001501671">
    <property type="component" value="Unassembled WGS sequence"/>
</dbReference>
<evidence type="ECO:0000256" key="6">
    <source>
        <dbReference type="SAM" id="SignalP"/>
    </source>
</evidence>
<evidence type="ECO:0000259" key="7">
    <source>
        <dbReference type="PROSITE" id="PS51007"/>
    </source>
</evidence>
<dbReference type="InterPro" id="IPR024167">
    <property type="entry name" value="Cytochrome_c4-like"/>
</dbReference>
<name>A0ABP8HA97_9BURK</name>
<feature type="domain" description="Cytochrome c" evidence="7">
    <location>
        <begin position="133"/>
        <end position="223"/>
    </location>
</feature>
<feature type="chain" id="PRO_5047402841" evidence="6">
    <location>
        <begin position="32"/>
        <end position="246"/>
    </location>
</feature>
<keyword evidence="2 4" id="KW-0479">Metal-binding</keyword>
<sequence>MKRHESRPLLPAVRTGIAAAALALGPLCAGAQDDAVPAYKTLDSMEARVQGCVTCHGQSGQGTNNGYFPRIAGKPAGYLYNQLVAFRDGTRRYPPMNYLVAYLPDGYLREIAEHFARQQPPFSAGGAPTADAATLRRGQTLATAGDPDAGVPACVTCHGAGLTGMNPGIPGLVGLRQSYIAAQITRWRVGERHAAEPDCMKRIAGRLSDADITAVSAWLATQRPPSNPSPESPNLVRMPLACGSQR</sequence>
<organism evidence="8 9">
    <name type="scientific">Pigmentiphaga soli</name>
    <dbReference type="NCBI Taxonomy" id="1007095"/>
    <lineage>
        <taxon>Bacteria</taxon>
        <taxon>Pseudomonadati</taxon>
        <taxon>Pseudomonadota</taxon>
        <taxon>Betaproteobacteria</taxon>
        <taxon>Burkholderiales</taxon>
        <taxon>Alcaligenaceae</taxon>
        <taxon>Pigmentiphaga</taxon>
    </lineage>
</organism>
<evidence type="ECO:0000256" key="3">
    <source>
        <dbReference type="ARBA" id="ARBA00023004"/>
    </source>
</evidence>
<evidence type="ECO:0000256" key="4">
    <source>
        <dbReference type="PROSITE-ProRule" id="PRU00433"/>
    </source>
</evidence>
<dbReference type="PROSITE" id="PS51007">
    <property type="entry name" value="CYTC"/>
    <property type="match status" value="1"/>
</dbReference>
<keyword evidence="3 4" id="KW-0408">Iron</keyword>
<dbReference type="EMBL" id="BAABFO010000015">
    <property type="protein sequence ID" value="GAA4336580.1"/>
    <property type="molecule type" value="Genomic_DNA"/>
</dbReference>
<feature type="signal peptide" evidence="6">
    <location>
        <begin position="1"/>
        <end position="31"/>
    </location>
</feature>
<evidence type="ECO:0000313" key="8">
    <source>
        <dbReference type="EMBL" id="GAA4336580.1"/>
    </source>
</evidence>
<dbReference type="PANTHER" id="PTHR33751">
    <property type="entry name" value="CBB3-TYPE CYTOCHROME C OXIDASE SUBUNIT FIXP"/>
    <property type="match status" value="1"/>
</dbReference>
<keyword evidence="9" id="KW-1185">Reference proteome</keyword>
<reference evidence="9" key="1">
    <citation type="journal article" date="2019" name="Int. J. Syst. Evol. Microbiol.">
        <title>The Global Catalogue of Microorganisms (GCM) 10K type strain sequencing project: providing services to taxonomists for standard genome sequencing and annotation.</title>
        <authorList>
            <consortium name="The Broad Institute Genomics Platform"/>
            <consortium name="The Broad Institute Genome Sequencing Center for Infectious Disease"/>
            <person name="Wu L."/>
            <person name="Ma J."/>
        </authorList>
    </citation>
    <scope>NUCLEOTIDE SEQUENCE [LARGE SCALE GENOMIC DNA]</scope>
    <source>
        <strain evidence="9">JCM 17666</strain>
    </source>
</reference>
<dbReference type="RefSeq" id="WP_425570269.1">
    <property type="nucleotide sequence ID" value="NZ_BAABFO010000015.1"/>
</dbReference>
<evidence type="ECO:0000313" key="9">
    <source>
        <dbReference type="Proteomes" id="UP001501671"/>
    </source>
</evidence>